<gene>
    <name evidence="1" type="ORF">GLOINDRAFT_35303</name>
</gene>
<dbReference type="HOGENOM" id="CLU_3038134_0_0_1"/>
<reference evidence="1" key="1">
    <citation type="submission" date="2013-07" db="EMBL/GenBank/DDBJ databases">
        <title>The genome of an arbuscular mycorrhizal fungus provides insights into the evolution of the oldest plant symbiosis.</title>
        <authorList>
            <consortium name="DOE Joint Genome Institute"/>
            <person name="Tisserant E."/>
            <person name="Malbreil M."/>
            <person name="Kuo A."/>
            <person name="Kohler A."/>
            <person name="Symeonidi A."/>
            <person name="Balestrini R."/>
            <person name="Charron P."/>
            <person name="Duensing N."/>
            <person name="Frei-dit-Frey N."/>
            <person name="Gianinazzi-Pearson V."/>
            <person name="Gilbert B."/>
            <person name="Handa Y."/>
            <person name="Hijri M."/>
            <person name="Kaul R."/>
            <person name="Kawaguchi M."/>
            <person name="Krajinski F."/>
            <person name="Lammers P."/>
            <person name="Lapierre D."/>
            <person name="Masclaux F.G."/>
            <person name="Murat C."/>
            <person name="Morin E."/>
            <person name="Ndikumana S."/>
            <person name="Pagni M."/>
            <person name="Petitpierre D."/>
            <person name="Requena N."/>
            <person name="Rosikiewicz P."/>
            <person name="Riley R."/>
            <person name="Saito K."/>
            <person name="San Clemente H."/>
            <person name="Shapiro H."/>
            <person name="van Tuinen D."/>
            <person name="Becard G."/>
            <person name="Bonfante P."/>
            <person name="Paszkowski U."/>
            <person name="Shachar-Hill Y."/>
            <person name="Young J.P."/>
            <person name="Sanders I.R."/>
            <person name="Henrissat B."/>
            <person name="Rensing S.A."/>
            <person name="Grigoriev I.V."/>
            <person name="Corradi N."/>
            <person name="Roux C."/>
            <person name="Martin F."/>
        </authorList>
    </citation>
    <scope>NUCLEOTIDE SEQUENCE</scope>
    <source>
        <strain evidence="1">DAOM 197198</strain>
    </source>
</reference>
<dbReference type="EMBL" id="KI292787">
    <property type="protein sequence ID" value="ESA05621.1"/>
    <property type="molecule type" value="Genomic_DNA"/>
</dbReference>
<feature type="non-terminal residue" evidence="1">
    <location>
        <position position="1"/>
    </location>
</feature>
<proteinExistence type="predicted"/>
<organism evidence="1">
    <name type="scientific">Rhizophagus irregularis (strain DAOM 181602 / DAOM 197198 / MUCL 43194)</name>
    <name type="common">Arbuscular mycorrhizal fungus</name>
    <name type="synonym">Glomus intraradices</name>
    <dbReference type="NCBI Taxonomy" id="747089"/>
    <lineage>
        <taxon>Eukaryota</taxon>
        <taxon>Fungi</taxon>
        <taxon>Fungi incertae sedis</taxon>
        <taxon>Mucoromycota</taxon>
        <taxon>Glomeromycotina</taxon>
        <taxon>Glomeromycetes</taxon>
        <taxon>Glomerales</taxon>
        <taxon>Glomeraceae</taxon>
        <taxon>Rhizophagus</taxon>
    </lineage>
</organism>
<accession>U9TQJ7</accession>
<protein>
    <submittedName>
        <fullName evidence="1">Uncharacterized protein</fullName>
    </submittedName>
</protein>
<name>U9TQJ7_RHIID</name>
<evidence type="ECO:0000313" key="1">
    <source>
        <dbReference type="EMBL" id="ESA05621.1"/>
    </source>
</evidence>
<sequence length="55" mass="6463">IFWSEEFVNCFYAERKVAQATAKIKPSQDNKPLNHDIMRKKQKSLSDHLLQKQAC</sequence>
<dbReference type="AlphaFoldDB" id="U9TQJ7"/>